<reference evidence="2" key="2">
    <citation type="submission" date="2019-10" db="EMBL/GenBank/DDBJ databases">
        <title>Conservation and host-specific expression of non-tandemly repeated heterogenous ribosome RNA gene in arbuscular mycorrhizal fungi.</title>
        <authorList>
            <person name="Maeda T."/>
            <person name="Kobayashi Y."/>
            <person name="Nakagawa T."/>
            <person name="Ezawa T."/>
            <person name="Yamaguchi K."/>
            <person name="Bino T."/>
            <person name="Nishimoto Y."/>
            <person name="Shigenobu S."/>
            <person name="Kawaguchi M."/>
        </authorList>
    </citation>
    <scope>NUCLEOTIDE SEQUENCE</scope>
    <source>
        <strain evidence="2">HR1</strain>
    </source>
</reference>
<evidence type="ECO:0000313" key="3">
    <source>
        <dbReference type="Proteomes" id="UP000247702"/>
    </source>
</evidence>
<dbReference type="EMBL" id="BEXD01003965">
    <property type="protein sequence ID" value="GBC04758.1"/>
    <property type="molecule type" value="Genomic_DNA"/>
</dbReference>
<dbReference type="OrthoDB" id="1607513at2759"/>
<evidence type="ECO:0000313" key="2">
    <source>
        <dbReference type="EMBL" id="GES74690.1"/>
    </source>
</evidence>
<comment type="caution">
    <text evidence="1">The sequence shown here is derived from an EMBL/GenBank/DDBJ whole genome shotgun (WGS) entry which is preliminary data.</text>
</comment>
<evidence type="ECO:0000313" key="1">
    <source>
        <dbReference type="EMBL" id="GBC04758.1"/>
    </source>
</evidence>
<dbReference type="Proteomes" id="UP000615446">
    <property type="component" value="Unassembled WGS sequence"/>
</dbReference>
<accession>A0A2Z6RNZ4</accession>
<dbReference type="AlphaFoldDB" id="A0A2Z6RNZ4"/>
<dbReference type="Proteomes" id="UP000247702">
    <property type="component" value="Unassembled WGS sequence"/>
</dbReference>
<dbReference type="EMBL" id="BLAL01000012">
    <property type="protein sequence ID" value="GES74690.1"/>
    <property type="molecule type" value="Genomic_DNA"/>
</dbReference>
<reference evidence="1 3" key="1">
    <citation type="submission" date="2017-11" db="EMBL/GenBank/DDBJ databases">
        <title>The genome of Rhizophagus clarus HR1 reveals common genetic basis of auxotrophy among arbuscular mycorrhizal fungi.</title>
        <authorList>
            <person name="Kobayashi Y."/>
        </authorList>
    </citation>
    <scope>NUCLEOTIDE SEQUENCE [LARGE SCALE GENOMIC DNA]</scope>
    <source>
        <strain evidence="1 3">HR1</strain>
    </source>
</reference>
<name>A0A2Z6RNZ4_9GLOM</name>
<organism evidence="1 3">
    <name type="scientific">Rhizophagus clarus</name>
    <dbReference type="NCBI Taxonomy" id="94130"/>
    <lineage>
        <taxon>Eukaryota</taxon>
        <taxon>Fungi</taxon>
        <taxon>Fungi incertae sedis</taxon>
        <taxon>Mucoromycota</taxon>
        <taxon>Glomeromycotina</taxon>
        <taxon>Glomeromycetes</taxon>
        <taxon>Glomerales</taxon>
        <taxon>Glomeraceae</taxon>
        <taxon>Rhizophagus</taxon>
    </lineage>
</organism>
<proteinExistence type="predicted"/>
<protein>
    <submittedName>
        <fullName evidence="1">Uncharacterized protein</fullName>
    </submittedName>
</protein>
<sequence length="141" mass="16746">MTELPEDDDFSYYFNYRDAEKLQNDQQKDNRTIKCFGQSALISTISNPRYKDLNFLPNTLRLQTESYLHTMYDDLNFELNPINLEESTTKKSSTKQSSNEDSIFNALFGSESYKKETNEVNSYLNEYITEKPDYTYNPYKW</sequence>
<keyword evidence="3" id="KW-1185">Reference proteome</keyword>
<gene>
    <name evidence="2" type="ORF">RCL2_000216000</name>
    <name evidence="1" type="ORF">RclHR1_05850007</name>
</gene>